<evidence type="ECO:0000256" key="1">
    <source>
        <dbReference type="SAM" id="MobiDB-lite"/>
    </source>
</evidence>
<proteinExistence type="predicted"/>
<feature type="compositionally biased region" description="Basic and acidic residues" evidence="1">
    <location>
        <begin position="474"/>
        <end position="486"/>
    </location>
</feature>
<evidence type="ECO:0000313" key="3">
    <source>
        <dbReference type="Proteomes" id="UP000271974"/>
    </source>
</evidence>
<dbReference type="SUPFAM" id="SSF48403">
    <property type="entry name" value="Ankyrin repeat"/>
    <property type="match status" value="1"/>
</dbReference>
<dbReference type="PANTHER" id="PTHR24172:SF4">
    <property type="entry name" value="ANK_REP_REGION DOMAIN-CONTAINING PROTEIN"/>
    <property type="match status" value="1"/>
</dbReference>
<feature type="region of interest" description="Disordered" evidence="1">
    <location>
        <begin position="461"/>
        <end position="486"/>
    </location>
</feature>
<feature type="region of interest" description="Disordered" evidence="1">
    <location>
        <begin position="541"/>
        <end position="587"/>
    </location>
</feature>
<evidence type="ECO:0000313" key="2">
    <source>
        <dbReference type="EMBL" id="RUS85213.1"/>
    </source>
</evidence>
<dbReference type="AlphaFoldDB" id="A0A3S1A8C8"/>
<dbReference type="Proteomes" id="UP000271974">
    <property type="component" value="Unassembled WGS sequence"/>
</dbReference>
<feature type="compositionally biased region" description="Acidic residues" evidence="1">
    <location>
        <begin position="558"/>
        <end position="573"/>
    </location>
</feature>
<dbReference type="OrthoDB" id="432281at2759"/>
<dbReference type="Gene3D" id="1.25.40.20">
    <property type="entry name" value="Ankyrin repeat-containing domain"/>
    <property type="match status" value="1"/>
</dbReference>
<keyword evidence="3" id="KW-1185">Reference proteome</keyword>
<sequence length="587" mass="68300">MMSNGLNVSQRDETGVTLRDVARLARRKDILELIDKAYIKTIRMSDLEELRRLCIMGYDGMFINFNHRDTFIFASGNETEDALNFLQKLPEIQSQIRQLHRGIHQWSRDKIVKFLTSSKWSDILINARDKGGRTVLHLAILHWRMDLLKLFLSWDNIEINAVTNVGRSAYHYACCVEEETERDQFCRMLKETGQDVAFPDYKGLLPEQLIGKEESTQWIQRERKMRYGMVKQLQCVDKYEELCHMMKCKGKTLVHFEKSLCRFQYPVAEFHKILSPLMPEYRDLILVAMDKKKEDIATRLIQLGTDWTLLDWVNADGEVSRKNNNESCKQVKRKHYEAKSDIKAVITEDQLNPNTMTKKGYQEISTSGEENKENHKENEDEMHIKYSYTVPCQGDMGSANQDEVSKVSKGMECQEEKTELELVTVEERAHRLGMLEVLLAIEKKKAFQEKKQTECLKTSKYDDSINDSRSSANEIKESRGDDSPKSECLKNVLIPIRKLPESLNSSEFHIEKSRDHTEVAAQTLNNDVHFTVESLEYDSDSFDEYDDKGENDSTIDQNEAENDDNNYEDDQFYSDDNSISDFDDYND</sequence>
<dbReference type="EMBL" id="RQTK01000178">
    <property type="protein sequence ID" value="RUS85213.1"/>
    <property type="molecule type" value="Genomic_DNA"/>
</dbReference>
<accession>A0A3S1A8C8</accession>
<protein>
    <submittedName>
        <fullName evidence="2">Uncharacterized protein</fullName>
    </submittedName>
</protein>
<dbReference type="InterPro" id="IPR036770">
    <property type="entry name" value="Ankyrin_rpt-contain_sf"/>
</dbReference>
<comment type="caution">
    <text evidence="2">The sequence shown here is derived from an EMBL/GenBank/DDBJ whole genome shotgun (WGS) entry which is preliminary data.</text>
</comment>
<gene>
    <name evidence="2" type="ORF">EGW08_007039</name>
</gene>
<organism evidence="2 3">
    <name type="scientific">Elysia chlorotica</name>
    <name type="common">Eastern emerald elysia</name>
    <name type="synonym">Sea slug</name>
    <dbReference type="NCBI Taxonomy" id="188477"/>
    <lineage>
        <taxon>Eukaryota</taxon>
        <taxon>Metazoa</taxon>
        <taxon>Spiralia</taxon>
        <taxon>Lophotrochozoa</taxon>
        <taxon>Mollusca</taxon>
        <taxon>Gastropoda</taxon>
        <taxon>Heterobranchia</taxon>
        <taxon>Euthyneura</taxon>
        <taxon>Panpulmonata</taxon>
        <taxon>Sacoglossa</taxon>
        <taxon>Placobranchoidea</taxon>
        <taxon>Plakobranchidae</taxon>
        <taxon>Elysia</taxon>
    </lineage>
</organism>
<dbReference type="STRING" id="188477.A0A3S1A8C8"/>
<dbReference type="PANTHER" id="PTHR24172">
    <property type="entry name" value="ANK_REP_REGION DOMAIN-CONTAINING PROTEIN"/>
    <property type="match status" value="1"/>
</dbReference>
<reference evidence="2 3" key="1">
    <citation type="submission" date="2019-01" db="EMBL/GenBank/DDBJ databases">
        <title>A draft genome assembly of the solar-powered sea slug Elysia chlorotica.</title>
        <authorList>
            <person name="Cai H."/>
            <person name="Li Q."/>
            <person name="Fang X."/>
            <person name="Li J."/>
            <person name="Curtis N.E."/>
            <person name="Altenburger A."/>
            <person name="Shibata T."/>
            <person name="Feng M."/>
            <person name="Maeda T."/>
            <person name="Schwartz J.A."/>
            <person name="Shigenobu S."/>
            <person name="Lundholm N."/>
            <person name="Nishiyama T."/>
            <person name="Yang H."/>
            <person name="Hasebe M."/>
            <person name="Li S."/>
            <person name="Pierce S.K."/>
            <person name="Wang J."/>
        </authorList>
    </citation>
    <scope>NUCLEOTIDE SEQUENCE [LARGE SCALE GENOMIC DNA]</scope>
    <source>
        <strain evidence="2">EC2010</strain>
        <tissue evidence="2">Whole organism of an adult</tissue>
    </source>
</reference>
<name>A0A3S1A8C8_ELYCH</name>